<dbReference type="SUPFAM" id="SSF50084">
    <property type="entry name" value="Myosin S1 fragment, N-terminal domain"/>
    <property type="match status" value="1"/>
</dbReference>
<keyword evidence="5" id="KW-1185">Reference proteome</keyword>
<dbReference type="EMBL" id="VZRG01006801">
    <property type="protein sequence ID" value="NWT63160.1"/>
    <property type="molecule type" value="Genomic_DNA"/>
</dbReference>
<dbReference type="PROSITE" id="PS51844">
    <property type="entry name" value="SH3_LIKE"/>
    <property type="match status" value="1"/>
</dbReference>
<feature type="non-terminal residue" evidence="4">
    <location>
        <position position="1"/>
    </location>
</feature>
<feature type="domain" description="Myosin N-terminal SH3-like" evidence="3">
    <location>
        <begin position="33"/>
        <end position="83"/>
    </location>
</feature>
<gene>
    <name evidence="4" type="primary">Myh13_2</name>
    <name evidence="4" type="ORF">ERYMCC_R05605</name>
</gene>
<keyword evidence="1" id="KW-0547">Nucleotide-binding</keyword>
<accession>A0A7K5Q8U1</accession>
<proteinExistence type="predicted"/>
<evidence type="ECO:0000313" key="4">
    <source>
        <dbReference type="EMBL" id="NWT63160.1"/>
    </source>
</evidence>
<feature type="non-terminal residue" evidence="4">
    <location>
        <position position="91"/>
    </location>
</feature>
<dbReference type="InterPro" id="IPR008989">
    <property type="entry name" value="Myosin_S1_N"/>
</dbReference>
<dbReference type="GO" id="GO:0005524">
    <property type="term" value="F:ATP binding"/>
    <property type="evidence" value="ECO:0007669"/>
    <property type="project" value="UniProtKB-KW"/>
</dbReference>
<keyword evidence="2" id="KW-0067">ATP-binding</keyword>
<organism evidence="4 5">
    <name type="scientific">Erythrocercus mccallii</name>
    <dbReference type="NCBI Taxonomy" id="107208"/>
    <lineage>
        <taxon>Eukaryota</taxon>
        <taxon>Metazoa</taxon>
        <taxon>Chordata</taxon>
        <taxon>Craniata</taxon>
        <taxon>Vertebrata</taxon>
        <taxon>Euteleostomi</taxon>
        <taxon>Archelosauria</taxon>
        <taxon>Archosauria</taxon>
        <taxon>Dinosauria</taxon>
        <taxon>Saurischia</taxon>
        <taxon>Theropoda</taxon>
        <taxon>Coelurosauria</taxon>
        <taxon>Aves</taxon>
        <taxon>Neognathae</taxon>
        <taxon>Neoaves</taxon>
        <taxon>Telluraves</taxon>
        <taxon>Australaves</taxon>
        <taxon>Passeriformes</taxon>
        <taxon>Corvoidea</taxon>
        <taxon>Dicruridae</taxon>
        <taxon>Erythrocercus</taxon>
    </lineage>
</organism>
<dbReference type="GO" id="GO:0003774">
    <property type="term" value="F:cytoskeletal motor activity"/>
    <property type="evidence" value="ECO:0007669"/>
    <property type="project" value="InterPro"/>
</dbReference>
<evidence type="ECO:0000256" key="1">
    <source>
        <dbReference type="ARBA" id="ARBA00022741"/>
    </source>
</evidence>
<dbReference type="Proteomes" id="UP000532437">
    <property type="component" value="Unassembled WGS sequence"/>
</dbReference>
<sequence>MSSDAEMAIFGEAAPYLRKPEKERIEAQNRPFDAKSACFVVDDKQMYVKGTIQSKEGGKVTVKKYDDTVIFPMNPPKFDKIEDMAMMTHLH</sequence>
<name>A0A7K5Q8U1_9CORV</name>
<dbReference type="InterPro" id="IPR004009">
    <property type="entry name" value="SH3_Myosin"/>
</dbReference>
<comment type="caution">
    <text evidence="4">The sequence shown here is derived from an EMBL/GenBank/DDBJ whole genome shotgun (WGS) entry which is preliminary data.</text>
</comment>
<dbReference type="Pfam" id="PF02736">
    <property type="entry name" value="Myosin_N"/>
    <property type="match status" value="1"/>
</dbReference>
<dbReference type="GO" id="GO:0051015">
    <property type="term" value="F:actin filament binding"/>
    <property type="evidence" value="ECO:0007669"/>
    <property type="project" value="InterPro"/>
</dbReference>
<evidence type="ECO:0000313" key="5">
    <source>
        <dbReference type="Proteomes" id="UP000532437"/>
    </source>
</evidence>
<dbReference type="Gene3D" id="2.30.30.360">
    <property type="entry name" value="Myosin S1 fragment, N-terminal"/>
    <property type="match status" value="1"/>
</dbReference>
<dbReference type="GO" id="GO:0016459">
    <property type="term" value="C:myosin complex"/>
    <property type="evidence" value="ECO:0007669"/>
    <property type="project" value="InterPro"/>
</dbReference>
<protein>
    <submittedName>
        <fullName evidence="4">MYH13 protein</fullName>
    </submittedName>
</protein>
<reference evidence="4 5" key="1">
    <citation type="submission" date="2019-09" db="EMBL/GenBank/DDBJ databases">
        <title>Bird 10,000 Genomes (B10K) Project - Family phase.</title>
        <authorList>
            <person name="Zhang G."/>
        </authorList>
    </citation>
    <scope>NUCLEOTIDE SEQUENCE [LARGE SCALE GENOMIC DNA]</scope>
    <source>
        <strain evidence="4">B10K-DU-002-60</strain>
        <tissue evidence="4">Muscle</tissue>
    </source>
</reference>
<evidence type="ECO:0000256" key="2">
    <source>
        <dbReference type="ARBA" id="ARBA00022840"/>
    </source>
</evidence>
<dbReference type="AlphaFoldDB" id="A0A7K5Q8U1"/>
<evidence type="ECO:0000259" key="3">
    <source>
        <dbReference type="PROSITE" id="PS51844"/>
    </source>
</evidence>